<proteinExistence type="predicted"/>
<dbReference type="AlphaFoldDB" id="A0A7W9UJX8"/>
<gene>
    <name evidence="1" type="ORF">BJY24_004768</name>
</gene>
<dbReference type="RefSeq" id="WP_040748746.1">
    <property type="nucleotide sequence ID" value="NZ_JACHIT010000002.1"/>
</dbReference>
<reference evidence="1 2" key="1">
    <citation type="submission" date="2020-08" db="EMBL/GenBank/DDBJ databases">
        <title>Sequencing the genomes of 1000 actinobacteria strains.</title>
        <authorList>
            <person name="Klenk H.-P."/>
        </authorList>
    </citation>
    <scope>NUCLEOTIDE SEQUENCE [LARGE SCALE GENOMIC DNA]</scope>
    <source>
        <strain evidence="1 2">DSM 43582</strain>
    </source>
</reference>
<protein>
    <submittedName>
        <fullName evidence="1">Uncharacterized protein</fullName>
    </submittedName>
</protein>
<dbReference type="EMBL" id="JACHIT010000002">
    <property type="protein sequence ID" value="MBB5915856.1"/>
    <property type="molecule type" value="Genomic_DNA"/>
</dbReference>
<organism evidence="1 2">
    <name type="scientific">Nocardia transvalensis</name>
    <dbReference type="NCBI Taxonomy" id="37333"/>
    <lineage>
        <taxon>Bacteria</taxon>
        <taxon>Bacillati</taxon>
        <taxon>Actinomycetota</taxon>
        <taxon>Actinomycetes</taxon>
        <taxon>Mycobacteriales</taxon>
        <taxon>Nocardiaceae</taxon>
        <taxon>Nocardia</taxon>
    </lineage>
</organism>
<comment type="caution">
    <text evidence="1">The sequence shown here is derived from an EMBL/GenBank/DDBJ whole genome shotgun (WGS) entry which is preliminary data.</text>
</comment>
<evidence type="ECO:0000313" key="2">
    <source>
        <dbReference type="Proteomes" id="UP000540412"/>
    </source>
</evidence>
<keyword evidence="2" id="KW-1185">Reference proteome</keyword>
<sequence length="148" mass="16614">MSRIDIEDLPADTAAVLRRRAAYADLPVEEYVHHELTALSSRRVPIDSVVEFLEAERPDHPAPAVDEGAMSLIETYRLPADTWSVLGRRAAASGMPLGDYVRQELISMARRSSLDESMQEFREALKQDPSLDIDLSAVEETLRYVRGM</sequence>
<evidence type="ECO:0000313" key="1">
    <source>
        <dbReference type="EMBL" id="MBB5915856.1"/>
    </source>
</evidence>
<dbReference type="Proteomes" id="UP000540412">
    <property type="component" value="Unassembled WGS sequence"/>
</dbReference>
<name>A0A7W9UJX8_9NOCA</name>
<accession>A0A7W9UJX8</accession>